<keyword evidence="5" id="KW-1185">Reference proteome</keyword>
<evidence type="ECO:0000313" key="3">
    <source>
        <dbReference type="EMBL" id="APT34607.1"/>
    </source>
</evidence>
<sequence>MRLTLLALSALTLGGLCACSTSDGPDSRSGLAETFSLDNYRASGNTNGTQSRRDVNRAYTQPTLPTIGNRGM</sequence>
<feature type="region of interest" description="Disordered" evidence="1">
    <location>
        <begin position="39"/>
        <end position="72"/>
    </location>
</feature>
<dbReference type="EMBL" id="FOPK01000022">
    <property type="protein sequence ID" value="SFH38756.1"/>
    <property type="molecule type" value="Genomic_DNA"/>
</dbReference>
<dbReference type="AlphaFoldDB" id="A0AAE8L8F1"/>
<dbReference type="Proteomes" id="UP000199140">
    <property type="component" value="Unassembled WGS sequence"/>
</dbReference>
<gene>
    <name evidence="3" type="ORF">MCBMB27_05316</name>
    <name evidence="4" type="ORF">SAMN05192567_122100</name>
</gene>
<accession>A0AAE8L8F1</accession>
<evidence type="ECO:0000313" key="6">
    <source>
        <dbReference type="Proteomes" id="UP000199140"/>
    </source>
</evidence>
<dbReference type="RefSeq" id="WP_075381629.1">
    <property type="nucleotide sequence ID" value="NZ_CP015367.1"/>
</dbReference>
<feature type="chain" id="PRO_5042143785" description="Lipoprotein" evidence="2">
    <location>
        <begin position="19"/>
        <end position="72"/>
    </location>
</feature>
<reference evidence="3 5" key="1">
    <citation type="submission" date="2016-04" db="EMBL/GenBank/DDBJ databases">
        <title>Complete genome sequencing and analysis of CBMB27, Methylobacterium phyllosphaerae isolated from leaf tissues of rice (Oryza sativa L.).</title>
        <authorList>
            <person name="Lee Y."/>
            <person name="Hwangbo K."/>
            <person name="Chung H."/>
            <person name="Yoo J."/>
            <person name="Kim K.Y."/>
            <person name="Sa T.M."/>
            <person name="Um Y."/>
            <person name="Madhaiyan M."/>
        </authorList>
    </citation>
    <scope>NUCLEOTIDE SEQUENCE [LARGE SCALE GENOMIC DNA]</scope>
    <source>
        <strain evidence="3 5">CBMB27</strain>
    </source>
</reference>
<evidence type="ECO:0000313" key="5">
    <source>
        <dbReference type="Proteomes" id="UP000185487"/>
    </source>
</evidence>
<organism evidence="4 6">
    <name type="scientific">Methylobacterium phyllosphaerae</name>
    <dbReference type="NCBI Taxonomy" id="418223"/>
    <lineage>
        <taxon>Bacteria</taxon>
        <taxon>Pseudomonadati</taxon>
        <taxon>Pseudomonadota</taxon>
        <taxon>Alphaproteobacteria</taxon>
        <taxon>Hyphomicrobiales</taxon>
        <taxon>Methylobacteriaceae</taxon>
        <taxon>Methylobacterium</taxon>
    </lineage>
</organism>
<evidence type="ECO:0000313" key="4">
    <source>
        <dbReference type="EMBL" id="SFH38756.1"/>
    </source>
</evidence>
<feature type="signal peptide" evidence="2">
    <location>
        <begin position="1"/>
        <end position="18"/>
    </location>
</feature>
<evidence type="ECO:0000256" key="1">
    <source>
        <dbReference type="SAM" id="MobiDB-lite"/>
    </source>
</evidence>
<protein>
    <recommendedName>
        <fullName evidence="7">Lipoprotein</fullName>
    </recommendedName>
</protein>
<name>A0AAE8L8F1_9HYPH</name>
<reference evidence="4 6" key="2">
    <citation type="submission" date="2016-10" db="EMBL/GenBank/DDBJ databases">
        <authorList>
            <person name="Varghese N."/>
            <person name="Submissions S."/>
        </authorList>
    </citation>
    <scope>NUCLEOTIDE SEQUENCE [LARGE SCALE GENOMIC DNA]</scope>
    <source>
        <strain evidence="4 6">CBMB27</strain>
    </source>
</reference>
<evidence type="ECO:0000256" key="2">
    <source>
        <dbReference type="SAM" id="SignalP"/>
    </source>
</evidence>
<keyword evidence="2" id="KW-0732">Signal</keyword>
<dbReference type="KEGG" id="mphy:MCBMB27_05316"/>
<dbReference type="PROSITE" id="PS51257">
    <property type="entry name" value="PROKAR_LIPOPROTEIN"/>
    <property type="match status" value="1"/>
</dbReference>
<proteinExistence type="predicted"/>
<dbReference type="Proteomes" id="UP000185487">
    <property type="component" value="Chromosome"/>
</dbReference>
<dbReference type="EMBL" id="CP015367">
    <property type="protein sequence ID" value="APT34607.1"/>
    <property type="molecule type" value="Genomic_DNA"/>
</dbReference>
<evidence type="ECO:0008006" key="7">
    <source>
        <dbReference type="Google" id="ProtNLM"/>
    </source>
</evidence>